<dbReference type="InterPro" id="IPR002347">
    <property type="entry name" value="SDR_fam"/>
</dbReference>
<dbReference type="InterPro" id="IPR036291">
    <property type="entry name" value="NAD(P)-bd_dom_sf"/>
</dbReference>
<dbReference type="PRINTS" id="PR00081">
    <property type="entry name" value="GDHRDH"/>
</dbReference>
<evidence type="ECO:0000313" key="5">
    <source>
        <dbReference type="Proteomes" id="UP000252706"/>
    </source>
</evidence>
<evidence type="ECO:0000259" key="3">
    <source>
        <dbReference type="PROSITE" id="PS50287"/>
    </source>
</evidence>
<feature type="domain" description="SRCR" evidence="3">
    <location>
        <begin position="136"/>
        <end position="195"/>
    </location>
</feature>
<accession>A0A366XBK4</accession>
<dbReference type="GO" id="GO:0016491">
    <property type="term" value="F:oxidoreductase activity"/>
    <property type="evidence" value="ECO:0007669"/>
    <property type="project" value="UniProtKB-KW"/>
</dbReference>
<dbReference type="PANTHER" id="PTHR43639:SF1">
    <property type="entry name" value="SHORT-CHAIN DEHYDROGENASE_REDUCTASE FAMILY PROTEIN"/>
    <property type="match status" value="1"/>
</dbReference>
<dbReference type="PROSITE" id="PS50287">
    <property type="entry name" value="SRCR_2"/>
    <property type="match status" value="1"/>
</dbReference>
<dbReference type="Pfam" id="PF00106">
    <property type="entry name" value="adh_short"/>
    <property type="match status" value="1"/>
</dbReference>
<dbReference type="Proteomes" id="UP000252706">
    <property type="component" value="Unassembled WGS sequence"/>
</dbReference>
<gene>
    <name evidence="4" type="ORF">DS909_00105</name>
</gene>
<proteinExistence type="inferred from homology"/>
<dbReference type="InterPro" id="IPR001190">
    <property type="entry name" value="SRCR"/>
</dbReference>
<keyword evidence="2" id="KW-0560">Oxidoreductase</keyword>
<evidence type="ECO:0000313" key="4">
    <source>
        <dbReference type="EMBL" id="RBW62875.1"/>
    </source>
</evidence>
<evidence type="ECO:0000256" key="1">
    <source>
        <dbReference type="ARBA" id="ARBA00006484"/>
    </source>
</evidence>
<comment type="caution">
    <text evidence="4">The sequence shown here is derived from an EMBL/GenBank/DDBJ whole genome shotgun (WGS) entry which is preliminary data.</text>
</comment>
<sequence length="195" mass="21143">MMQNADPMTKPLLNPDEIYFPDAFEQPTPQTSAVLVTGAAKRLGRAIATDLAASDWPVVIHYNASKLAADRLKSDIEAAGGRAEIVQADLSRAGEPSKLIERAENLCGPIGVLINNASVFEWDDLSTATIPERLQVRMLAFAVLKVAYCKGRIEFREAQTPMIGLICISALKGAVFNLQLTACLCCQLGSFRSFD</sequence>
<organism evidence="4 5">
    <name type="scientific">Phaeobacter gallaeciensis</name>
    <dbReference type="NCBI Taxonomy" id="60890"/>
    <lineage>
        <taxon>Bacteria</taxon>
        <taxon>Pseudomonadati</taxon>
        <taxon>Pseudomonadota</taxon>
        <taxon>Alphaproteobacteria</taxon>
        <taxon>Rhodobacterales</taxon>
        <taxon>Roseobacteraceae</taxon>
        <taxon>Phaeobacter</taxon>
    </lineage>
</organism>
<dbReference type="AlphaFoldDB" id="A0A366XBK4"/>
<dbReference type="OrthoDB" id="9786360at2"/>
<evidence type="ECO:0000256" key="2">
    <source>
        <dbReference type="ARBA" id="ARBA00023002"/>
    </source>
</evidence>
<dbReference type="EMBL" id="QOCE01000001">
    <property type="protein sequence ID" value="RBW62875.1"/>
    <property type="molecule type" value="Genomic_DNA"/>
</dbReference>
<dbReference type="GO" id="GO:0016020">
    <property type="term" value="C:membrane"/>
    <property type="evidence" value="ECO:0007669"/>
    <property type="project" value="InterPro"/>
</dbReference>
<dbReference type="SUPFAM" id="SSF51735">
    <property type="entry name" value="NAD(P)-binding Rossmann-fold domains"/>
    <property type="match status" value="1"/>
</dbReference>
<protein>
    <recommendedName>
        <fullName evidence="3">SRCR domain-containing protein</fullName>
    </recommendedName>
</protein>
<name>A0A366XBK4_9RHOB</name>
<reference evidence="4 5" key="1">
    <citation type="submission" date="2018-07" db="EMBL/GenBank/DDBJ databases">
        <title>Modular assembly of carbohydrate-degrading microbial communities in the ocean.</title>
        <authorList>
            <person name="Enke T.N."/>
            <person name="Datta M.S."/>
            <person name="Schwartzman J.A."/>
            <person name="Cermak N."/>
            <person name="Schmitz D.A."/>
            <person name="Barrere J."/>
            <person name="Cordero O.X."/>
        </authorList>
    </citation>
    <scope>NUCLEOTIDE SEQUENCE [LARGE SCALE GENOMIC DNA]</scope>
    <source>
        <strain evidence="4 5">C3M10</strain>
    </source>
</reference>
<dbReference type="PANTHER" id="PTHR43639">
    <property type="entry name" value="OXIDOREDUCTASE, SHORT-CHAIN DEHYDROGENASE/REDUCTASE FAMILY (AFU_ORTHOLOGUE AFUA_5G02870)"/>
    <property type="match status" value="1"/>
</dbReference>
<dbReference type="Gene3D" id="3.40.50.720">
    <property type="entry name" value="NAD(P)-binding Rossmann-like Domain"/>
    <property type="match status" value="1"/>
</dbReference>
<comment type="similarity">
    <text evidence="1">Belongs to the short-chain dehydrogenases/reductases (SDR) family.</text>
</comment>